<gene>
    <name evidence="4" type="ORF">JI746_10355</name>
</gene>
<dbReference type="InterPro" id="IPR010131">
    <property type="entry name" value="MdtP/NodT-like"/>
</dbReference>
<dbReference type="SUPFAM" id="SSF56954">
    <property type="entry name" value="Outer membrane efflux proteins (OEP)"/>
    <property type="match status" value="1"/>
</dbReference>
<dbReference type="PANTHER" id="PTHR30203:SF29">
    <property type="entry name" value="PROTEIN CYAE"/>
    <property type="match status" value="1"/>
</dbReference>
<keyword evidence="5" id="KW-1185">Reference proteome</keyword>
<reference evidence="4 5" key="1">
    <citation type="journal article" date="2017" name="Int. J. Syst. Evol. Microbiol.">
        <title>Ramlibacter alkalitolerans sp. nov., alkali-tolerant bacterium isolated from soil of ginseng.</title>
        <authorList>
            <person name="Lee D.H."/>
            <person name="Cha C.J."/>
        </authorList>
    </citation>
    <scope>NUCLEOTIDE SEQUENCE [LARGE SCALE GENOMIC DNA]</scope>
    <source>
        <strain evidence="4 5">KACC 19305</strain>
    </source>
</reference>
<feature type="chain" id="PRO_5045007612" evidence="2">
    <location>
        <begin position="23"/>
        <end position="499"/>
    </location>
</feature>
<keyword evidence="2" id="KW-0564">Palmitate</keyword>
<keyword evidence="2" id="KW-0472">Membrane</keyword>
<comment type="caution">
    <text evidence="4">The sequence shown here is derived from an EMBL/GenBank/DDBJ whole genome shotgun (WGS) entry which is preliminary data.</text>
</comment>
<evidence type="ECO:0000256" key="1">
    <source>
        <dbReference type="ARBA" id="ARBA00007613"/>
    </source>
</evidence>
<proteinExistence type="inferred from homology"/>
<dbReference type="Pfam" id="PF02321">
    <property type="entry name" value="OEP"/>
    <property type="match status" value="2"/>
</dbReference>
<feature type="coiled-coil region" evidence="3">
    <location>
        <begin position="377"/>
        <end position="411"/>
    </location>
</feature>
<dbReference type="RefSeq" id="WP_201689176.1">
    <property type="nucleotide sequence ID" value="NZ_JAEQND010000005.1"/>
</dbReference>
<evidence type="ECO:0000256" key="2">
    <source>
        <dbReference type="RuleBase" id="RU362097"/>
    </source>
</evidence>
<dbReference type="EMBL" id="JAEQND010000005">
    <property type="protein sequence ID" value="MBL0425508.1"/>
    <property type="molecule type" value="Genomic_DNA"/>
</dbReference>
<dbReference type="Gene3D" id="1.20.1600.10">
    <property type="entry name" value="Outer membrane efflux proteins (OEP)"/>
    <property type="match status" value="1"/>
</dbReference>
<comment type="similarity">
    <text evidence="1 2">Belongs to the outer membrane factor (OMF) (TC 1.B.17) family.</text>
</comment>
<comment type="subcellular location">
    <subcellularLocation>
        <location evidence="2">Cell membrane</location>
        <topology evidence="2">Lipid-anchor</topology>
    </subcellularLocation>
</comment>
<dbReference type="InterPro" id="IPR003423">
    <property type="entry name" value="OMP_efflux"/>
</dbReference>
<dbReference type="PROSITE" id="PS51257">
    <property type="entry name" value="PROKAR_LIPOPROTEIN"/>
    <property type="match status" value="1"/>
</dbReference>
<dbReference type="PANTHER" id="PTHR30203">
    <property type="entry name" value="OUTER MEMBRANE CATION EFFLUX PROTEIN"/>
    <property type="match status" value="1"/>
</dbReference>
<feature type="signal peptide" evidence="2">
    <location>
        <begin position="1"/>
        <end position="22"/>
    </location>
</feature>
<accession>A0ABS1JMR9</accession>
<evidence type="ECO:0000313" key="4">
    <source>
        <dbReference type="EMBL" id="MBL0425508.1"/>
    </source>
</evidence>
<dbReference type="Proteomes" id="UP000622707">
    <property type="component" value="Unassembled WGS sequence"/>
</dbReference>
<keyword evidence="2" id="KW-0732">Signal</keyword>
<evidence type="ECO:0000313" key="5">
    <source>
        <dbReference type="Proteomes" id="UP000622707"/>
    </source>
</evidence>
<sequence>MTHTRFPAAGGLALLLSLAGCALPRPPAAPDAPEPARWQAPLPHGGKVTDLTRWWTQFGDPLLVDLVEAAQTVSPTVATAGTRIAEARANRVAARAALLPSLDTSVAIVRGNTQAGAPGGGGAVGAGAAGAPGAALPPTTITQSNLQAAWEIDLFGGRQAQADAAAARLRGAQAGWHDARVAVAAETATSYVDLRVCERQLEVARNDARSRAESARLTGLSADAGFTAPAVAAQARASAAEASARVTQQQAQCDLTVKALIALTGLDEAALRRRLEAGWTEPSGIAAGAIPSLPAALLAQRPDVYAAERNVEAASADVGAARADLYPRLSLSGQLGSALIHVAGQNLSARTWQIGPLALSMPVFDAGRRAAATDAAVARYEEAVVQYEARVRQAVREVEEALVNLRSADDRSDDARIAVEGYRVSFAAAEARYRSGLGSLIELEDQRRVLLAAETTLVGLQRDRVAAWIALYRALGGGWRTPETSTARSANPNDEEAPR</sequence>
<keyword evidence="2" id="KW-0812">Transmembrane</keyword>
<dbReference type="Gene3D" id="2.20.200.10">
    <property type="entry name" value="Outer membrane efflux proteins (OEP)"/>
    <property type="match status" value="1"/>
</dbReference>
<protein>
    <submittedName>
        <fullName evidence="4">Efflux transporter outer membrane subunit</fullName>
    </submittedName>
</protein>
<organism evidence="4 5">
    <name type="scientific">Ramlibacter alkalitolerans</name>
    <dbReference type="NCBI Taxonomy" id="2039631"/>
    <lineage>
        <taxon>Bacteria</taxon>
        <taxon>Pseudomonadati</taxon>
        <taxon>Pseudomonadota</taxon>
        <taxon>Betaproteobacteria</taxon>
        <taxon>Burkholderiales</taxon>
        <taxon>Comamonadaceae</taxon>
        <taxon>Ramlibacter</taxon>
    </lineage>
</organism>
<keyword evidence="2" id="KW-0449">Lipoprotein</keyword>
<name>A0ABS1JMR9_9BURK</name>
<keyword evidence="3" id="KW-0175">Coiled coil</keyword>
<evidence type="ECO:0000256" key="3">
    <source>
        <dbReference type="SAM" id="Coils"/>
    </source>
</evidence>
<dbReference type="NCBIfam" id="TIGR01845">
    <property type="entry name" value="outer_NodT"/>
    <property type="match status" value="1"/>
</dbReference>
<keyword evidence="2" id="KW-1134">Transmembrane beta strand</keyword>